<evidence type="ECO:0000313" key="4">
    <source>
        <dbReference type="Proteomes" id="UP000472273"/>
    </source>
</evidence>
<reference evidence="3" key="2">
    <citation type="submission" date="2025-09" db="UniProtKB">
        <authorList>
            <consortium name="Ensembl"/>
        </authorList>
    </citation>
    <scope>IDENTIFICATION</scope>
</reference>
<reference evidence="3" key="1">
    <citation type="submission" date="2025-08" db="UniProtKB">
        <authorList>
            <consortium name="Ensembl"/>
        </authorList>
    </citation>
    <scope>IDENTIFICATION</scope>
</reference>
<dbReference type="Ensembl" id="ENSPTXT00000019536.1">
    <property type="protein sequence ID" value="ENSPTXP00000018959.1"/>
    <property type="gene ID" value="ENSPTXG00000013044.1"/>
</dbReference>
<organism evidence="3 4">
    <name type="scientific">Pseudonaja textilis</name>
    <name type="common">Eastern brown snake</name>
    <dbReference type="NCBI Taxonomy" id="8673"/>
    <lineage>
        <taxon>Eukaryota</taxon>
        <taxon>Metazoa</taxon>
        <taxon>Chordata</taxon>
        <taxon>Craniata</taxon>
        <taxon>Vertebrata</taxon>
        <taxon>Euteleostomi</taxon>
        <taxon>Lepidosauria</taxon>
        <taxon>Squamata</taxon>
        <taxon>Bifurcata</taxon>
        <taxon>Unidentata</taxon>
        <taxon>Episquamata</taxon>
        <taxon>Toxicofera</taxon>
        <taxon>Serpentes</taxon>
        <taxon>Colubroidea</taxon>
        <taxon>Elapidae</taxon>
        <taxon>Hydrophiinae</taxon>
        <taxon>Pseudonaja</taxon>
    </lineage>
</organism>
<dbReference type="PANTHER" id="PTHR21534">
    <property type="entry name" value="KATANIN-INTERACTING PROTEIN"/>
    <property type="match status" value="1"/>
</dbReference>
<feature type="domain" description="KATNIP" evidence="2">
    <location>
        <begin position="1009"/>
        <end position="1321"/>
    </location>
</feature>
<name>A0A670Z737_PSETE</name>
<feature type="domain" description="KATNIP" evidence="2">
    <location>
        <begin position="716"/>
        <end position="899"/>
    </location>
</feature>
<feature type="domain" description="KATNIP" evidence="2">
    <location>
        <begin position="391"/>
        <end position="516"/>
    </location>
</feature>
<protein>
    <submittedName>
        <fullName evidence="3">Katanin interacting protein</fullName>
    </submittedName>
</protein>
<keyword evidence="4" id="KW-1185">Reference proteome</keyword>
<dbReference type="PANTHER" id="PTHR21534:SF0">
    <property type="entry name" value="KATANIN-INTERACTING PROTEIN"/>
    <property type="match status" value="1"/>
</dbReference>
<dbReference type="GeneTree" id="ENSGT00390000004566"/>
<proteinExistence type="predicted"/>
<gene>
    <name evidence="3" type="primary">KATNIP</name>
</gene>
<evidence type="ECO:0000259" key="2">
    <source>
        <dbReference type="Pfam" id="PF14652"/>
    </source>
</evidence>
<accession>A0A670Z737</accession>
<dbReference type="InterPro" id="IPR026704">
    <property type="entry name" value="KATNIP"/>
</dbReference>
<evidence type="ECO:0000256" key="1">
    <source>
        <dbReference type="SAM" id="MobiDB-lite"/>
    </source>
</evidence>
<dbReference type="Proteomes" id="UP000472273">
    <property type="component" value="Unplaced"/>
</dbReference>
<dbReference type="Pfam" id="PF14652">
    <property type="entry name" value="DUF4457"/>
    <property type="match status" value="3"/>
</dbReference>
<evidence type="ECO:0000313" key="3">
    <source>
        <dbReference type="Ensembl" id="ENSPTXP00000018959.1"/>
    </source>
</evidence>
<feature type="region of interest" description="Disordered" evidence="1">
    <location>
        <begin position="89"/>
        <end position="108"/>
    </location>
</feature>
<dbReference type="InterPro" id="IPR027859">
    <property type="entry name" value="KATNIP_dom"/>
</dbReference>
<sequence>MSLNGTGSRLVSRIPVSRSISSYLETNKNLFGQTAMVTDFDEKHDEHLVLLQQRNRILKALERRDPLQLRLKQLEQGFTLYVNGANSEASRGRKVSPPALLGSGGARTPRANREFLRERSTQSAPSKIQRREWHQKAVQIKTETGSRLCIAPPCEYSEDFESEESLDLQTTDCEENGTFQVNRSVGSNLLFIKDESPAQAFGSIISFLLENNLGQNSLASRCFQSHARKREQDIKGILQVRSKAYFLKHLALQPNHCRSERPLSAVRKNVCEKKDPAHAASVVLKAMQAENETLQKEVLCRQLEVSAEVSGTGDLSYSETATAGGWISLLHLTSAMEADNLATPSGPLRVSWAPSLMSRSGQFEIRVSSDVPNFSFQGHVGLETEVRDAIYITVEILSNWGDVSRVGLTEVEFFDLNFERVFVSPHDVDIRHADPPGELSCLVNRSTNLLPWSCLFQPPVQLYFIVRNPSLSGDFGLSRIRIWNYSSTVRGDLNIGARNIIVYVDGCLIFAGELQKGCLAHDPDGNGYTSIDLPTDLPLPPKGKIDKNWASADPREELDKLLPFNWELSIKENCPEEKEGTGDSDLQPNPKISSLISWETARCVSPEDDTESDLPEFFEYCVELKNSESITGYLLLAFYLYVFLKKDASPSSSETNFSLSEELFPAKGSTRPSRAKWGTSQEYLLQESWNSLLKFNRLHRGRISNMDFQGDIFDEFLQQQKISRQEDQKLSTKDQARGLPVQKAANSYLDLEDESEFKIPILPHGQHLKIDIRSTWGDRHYVGLNGLELFSSKGEPIQIVKITANPPDINVLPAYGKDPRIVTNLLDGVNRTQDDMHLWLAPFTPGKSHCVCLDFAKPCEVAMIRIWNYNKSRIHSFRGVKDLSILLDGCCIFQGEIAKASGTLAGGPEQFGDTILFTTDEDILEAIYCYDESCEDEIESRCSFSYEEELKRPRTADGEGDERPFTQAGSRTEDKLVRVPLERIAGSDSLSEVMTSREPGVYSGKCLLLNFTASWGDSHYLGLTGLEVIGKDGQAIPFSVDQLSASPQDLNDLVEYVDDSRTLDKLIDGKNITMEDNHMWLIPFCPGEDHLVTIHFTQVENIAGLRIWNYNKSPEDTYRGAKMVQVWLDGCCISPPGGFLIRKGPGNCHFDFAQEILFINYLVGPTVAPALKKREQSSMEYEAPLMPCGFIFQFQLLTSWGDPYYIGLNGLELYNEHGEKIPLNQNNIAAFPDSVNVLDGVCGDIRTPDKLIDGVNHSNDGRHMWLAPILPGLVNRVYIIFDLPTTISMIKLWNYAKTPQRGVKEFGLLVDDLLVYNGILDLVSHLVPGILPTCEPVVPHHTFLFTEDEKICRQERSTMVSNQMEDQEVRLTNERHLISSSRKKQQGAADPGWSTLIALVSRDGKGCQSGCLSCDG</sequence>